<sequence>MNPSHLVKMANQISDFFSADCSEEEAATEIASHLQRFWAPAMRQRLAQAVEQGEAAELRPAACLAVQRLSASSGQH</sequence>
<organism evidence="1 2">
    <name type="scientific">Aquitalea magnusonii</name>
    <dbReference type="NCBI Taxonomy" id="332411"/>
    <lineage>
        <taxon>Bacteria</taxon>
        <taxon>Pseudomonadati</taxon>
        <taxon>Pseudomonadota</taxon>
        <taxon>Betaproteobacteria</taxon>
        <taxon>Neisseriales</taxon>
        <taxon>Chromobacteriaceae</taxon>
        <taxon>Aquitalea</taxon>
    </lineage>
</organism>
<dbReference type="Proteomes" id="UP000248395">
    <property type="component" value="Unassembled WGS sequence"/>
</dbReference>
<dbReference type="OrthoDB" id="8527650at2"/>
<dbReference type="RefSeq" id="WP_110313825.1">
    <property type="nucleotide sequence ID" value="NZ_QJKC01000029.1"/>
</dbReference>
<dbReference type="InterPro" id="IPR021074">
    <property type="entry name" value="Formate_DH_dsu"/>
</dbReference>
<accession>A0A318JHZ8</accession>
<dbReference type="AlphaFoldDB" id="A0A318JHZ8"/>
<gene>
    <name evidence="1" type="ORF">DFR38_12930</name>
</gene>
<name>A0A318JHZ8_9NEIS</name>
<protein>
    <submittedName>
        <fullName evidence="1">Formate dehydrogenase subunit delta</fullName>
    </submittedName>
</protein>
<dbReference type="EMBL" id="QJKC01000029">
    <property type="protein sequence ID" value="PXX39882.1"/>
    <property type="molecule type" value="Genomic_DNA"/>
</dbReference>
<reference evidence="1 2" key="1">
    <citation type="submission" date="2018-05" db="EMBL/GenBank/DDBJ databases">
        <title>Genomic Encyclopedia of Type Strains, Phase IV (KMG-IV): sequencing the most valuable type-strain genomes for metagenomic binning, comparative biology and taxonomic classification.</title>
        <authorList>
            <person name="Goeker M."/>
        </authorList>
    </citation>
    <scope>NUCLEOTIDE SEQUENCE [LARGE SCALE GENOMIC DNA]</scope>
    <source>
        <strain evidence="1 2">DSM 25134</strain>
    </source>
</reference>
<dbReference type="Pfam" id="PF11390">
    <property type="entry name" value="FdsD"/>
    <property type="match status" value="1"/>
</dbReference>
<keyword evidence="2" id="KW-1185">Reference proteome</keyword>
<evidence type="ECO:0000313" key="1">
    <source>
        <dbReference type="EMBL" id="PXX39882.1"/>
    </source>
</evidence>
<evidence type="ECO:0000313" key="2">
    <source>
        <dbReference type="Proteomes" id="UP000248395"/>
    </source>
</evidence>
<comment type="caution">
    <text evidence="1">The sequence shown here is derived from an EMBL/GenBank/DDBJ whole genome shotgun (WGS) entry which is preliminary data.</text>
</comment>
<proteinExistence type="predicted"/>